<feature type="transmembrane region" description="Helical" evidence="1">
    <location>
        <begin position="214"/>
        <end position="232"/>
    </location>
</feature>
<proteinExistence type="predicted"/>
<sequence length="266" mass="28593">MLLTAKILVTFSTVLLLSWIASRSGPKLAGLMSGFPLGSAISLYFIGMEQGADFAAIASIHSLGGLTSSLCLAGAYWWTMTRFPSVKYLPLVLVVSLGAFIVSAWVLQFLPSEREVNLAAVVAAIILFRLWFKQIPAASIVKPRQGVWLKPWFTLLFRAAVATAAVLLVTGLASLLSPTQAGLLAAFPISFFPLMLILHISFGAPMLASTIRHYPDGMGALVIYVLTIGYTYSTVGVALGTTIGLLCSILYLATYALFSRRLQRKG</sequence>
<keyword evidence="1" id="KW-1133">Transmembrane helix</keyword>
<feature type="transmembrane region" description="Helical" evidence="1">
    <location>
        <begin position="238"/>
        <end position="258"/>
    </location>
</feature>
<organism evidence="2">
    <name type="scientific">hydrothermal vent metagenome</name>
    <dbReference type="NCBI Taxonomy" id="652676"/>
    <lineage>
        <taxon>unclassified sequences</taxon>
        <taxon>metagenomes</taxon>
        <taxon>ecological metagenomes</taxon>
    </lineage>
</organism>
<reference evidence="2" key="1">
    <citation type="submission" date="2015-10" db="EMBL/GenBank/DDBJ databases">
        <authorList>
            <person name="Gilbert D.G."/>
        </authorList>
    </citation>
    <scope>NUCLEOTIDE SEQUENCE</scope>
</reference>
<keyword evidence="1" id="KW-0812">Transmembrane</keyword>
<protein>
    <submittedName>
        <fullName evidence="2">Membrane protein, putative</fullName>
    </submittedName>
</protein>
<evidence type="ECO:0000313" key="2">
    <source>
        <dbReference type="EMBL" id="CUS41937.1"/>
    </source>
</evidence>
<name>A0A160TEY0_9ZZZZ</name>
<accession>A0A160TEY0</accession>
<evidence type="ECO:0000256" key="1">
    <source>
        <dbReference type="SAM" id="Phobius"/>
    </source>
</evidence>
<gene>
    <name evidence="2" type="ORF">MGWOODY_Tha2985</name>
</gene>
<feature type="transmembrane region" description="Helical" evidence="1">
    <location>
        <begin position="88"/>
        <end position="110"/>
    </location>
</feature>
<keyword evidence="1" id="KW-0472">Membrane</keyword>
<feature type="transmembrane region" description="Helical" evidence="1">
    <location>
        <begin position="152"/>
        <end position="176"/>
    </location>
</feature>
<dbReference type="EMBL" id="CZQC01000058">
    <property type="protein sequence ID" value="CUS41937.1"/>
    <property type="molecule type" value="Genomic_DNA"/>
</dbReference>
<dbReference type="AlphaFoldDB" id="A0A160TEY0"/>
<feature type="transmembrane region" description="Helical" evidence="1">
    <location>
        <begin position="182"/>
        <end position="202"/>
    </location>
</feature>
<feature type="transmembrane region" description="Helical" evidence="1">
    <location>
        <begin position="54"/>
        <end position="76"/>
    </location>
</feature>
<feature type="transmembrane region" description="Helical" evidence="1">
    <location>
        <begin position="116"/>
        <end position="132"/>
    </location>
</feature>